<protein>
    <recommendedName>
        <fullName evidence="9">Arginine biosynthesis bifunctional protein ArgJ</fullName>
    </recommendedName>
    <domain>
        <recommendedName>
            <fullName evidence="9">Glutamate N-acetyltransferase</fullName>
            <ecNumber evidence="9">2.3.1.35</ecNumber>
        </recommendedName>
        <alternativeName>
            <fullName evidence="9">Ornithine acetyltransferase</fullName>
            <shortName evidence="9">OATase</shortName>
        </alternativeName>
        <alternativeName>
            <fullName evidence="9">Ornithine transacetylase</fullName>
        </alternativeName>
    </domain>
    <domain>
        <recommendedName>
            <fullName evidence="9">Amino-acid acetyltransferase</fullName>
            <ecNumber evidence="9">2.3.1.1</ecNumber>
        </recommendedName>
        <alternativeName>
            <fullName evidence="9">N-acetylglutamate synthase</fullName>
            <shortName evidence="9">AGSase</shortName>
        </alternativeName>
    </domain>
    <component>
        <recommendedName>
            <fullName evidence="9">Arginine biosynthesis bifunctional protein ArgJ alpha chain</fullName>
        </recommendedName>
    </component>
    <component>
        <recommendedName>
            <fullName evidence="9">Arginine biosynthesis bifunctional protein ArgJ beta chain</fullName>
        </recommendedName>
    </component>
</protein>
<proteinExistence type="inferred from homology"/>
<gene>
    <name evidence="9" type="primary">argJ</name>
    <name evidence="10" type="ORF">EDC39_10734</name>
</gene>
<feature type="chain" id="PRO_5023213535" description="Arginine biosynthesis bifunctional protein ArgJ alpha chain" evidence="9">
    <location>
        <begin position="1"/>
        <end position="180"/>
    </location>
</feature>
<sequence length="395" mass="40936">MNAESRSVVRGYRFASGAAGIKASGKADLGLIVSETPAAAAGVFTRNQVAAAPVVVTSGRLAKGRCQAIVVNSGNANACTGERGMRDAVRMGELVARALGIDQELVAVSSTGVIGQPMPMAGLEDAVARLAGRLDPDGWPGVAEAIMTTDSFAKTASRTGAGYGILGIAKGAGMIHPDMATMLAFVLTDAAVDPALMKTLLLQAVDRTFNAITVDGDTSTNDMVLLLANGRSGGDVIAAGSREAEQFAALLEEVLLELAKMIVRDGEGATKLVEVRVTGAVSDAEARLAARSIATSSLVKTAFFGEDANWGRIIAAAGYSGATVDPDRVRILFDDVEMARNGLAVGGDSEARGTEVLRRDAFVVTVDLGLGDGAFSYYTSDLTHDYIRINAEYRT</sequence>
<dbReference type="InterPro" id="IPR002813">
    <property type="entry name" value="Arg_biosynth_ArgJ"/>
</dbReference>
<feature type="binding site" evidence="9">
    <location>
        <position position="170"/>
    </location>
    <ligand>
        <name>substrate</name>
    </ligand>
</feature>
<feature type="binding site" evidence="9">
    <location>
        <position position="148"/>
    </location>
    <ligand>
        <name>substrate</name>
    </ligand>
</feature>
<dbReference type="GO" id="GO:0006592">
    <property type="term" value="P:ornithine biosynthetic process"/>
    <property type="evidence" value="ECO:0007669"/>
    <property type="project" value="TreeGrafter"/>
</dbReference>
<comment type="subcellular location">
    <subcellularLocation>
        <location evidence="9">Cytoplasm</location>
    </subcellularLocation>
</comment>
<reference evidence="10 11" key="1">
    <citation type="submission" date="2019-07" db="EMBL/GenBank/DDBJ databases">
        <title>Genomic Encyclopedia of Type Strains, Phase IV (KMG-IV): sequencing the most valuable type-strain genomes for metagenomic binning, comparative biology and taxonomic classification.</title>
        <authorList>
            <person name="Goeker M."/>
        </authorList>
    </citation>
    <scope>NUCLEOTIDE SEQUENCE [LARGE SCALE GENOMIC DNA]</scope>
    <source>
        <strain evidence="10 11">SS015</strain>
    </source>
</reference>
<comment type="pathway">
    <text evidence="9">Amino-acid biosynthesis; L-arginine biosynthesis; N(2)-acetyl-L-ornithine from L-glutamate: step 1/4.</text>
</comment>
<dbReference type="EMBL" id="VNIB01000007">
    <property type="protein sequence ID" value="TYO98239.1"/>
    <property type="molecule type" value="Genomic_DNA"/>
</dbReference>
<dbReference type="GO" id="GO:0006526">
    <property type="term" value="P:L-arginine biosynthetic process"/>
    <property type="evidence" value="ECO:0007669"/>
    <property type="project" value="UniProtKB-UniRule"/>
</dbReference>
<evidence type="ECO:0000256" key="5">
    <source>
        <dbReference type="ARBA" id="ARBA00022679"/>
    </source>
</evidence>
<feature type="site" description="Cleavage; by autolysis" evidence="9">
    <location>
        <begin position="180"/>
        <end position="181"/>
    </location>
</feature>
<dbReference type="Gene3D" id="3.10.20.340">
    <property type="entry name" value="ArgJ beta chain, C-terminal domain"/>
    <property type="match status" value="1"/>
</dbReference>
<keyword evidence="9" id="KW-0963">Cytoplasm</keyword>
<dbReference type="EC" id="2.3.1.35" evidence="9"/>
<comment type="pathway">
    <text evidence="9">Amino-acid biosynthesis; L-arginine biosynthesis; L-ornithine and N-acetyl-L-glutamate from L-glutamate and N(2)-acetyl-L-ornithine (cyclic): step 1/1.</text>
</comment>
<comment type="similarity">
    <text evidence="1 9">Belongs to the ArgJ family.</text>
</comment>
<dbReference type="PANTHER" id="PTHR23100:SF0">
    <property type="entry name" value="ARGININE BIOSYNTHESIS BIFUNCTIONAL PROTEIN ARGJ, MITOCHONDRIAL"/>
    <property type="match status" value="1"/>
</dbReference>
<dbReference type="OrthoDB" id="9804242at2"/>
<dbReference type="FunFam" id="3.10.20.340:FF:000001">
    <property type="entry name" value="Arginine biosynthesis bifunctional protein ArgJ, chloroplastic"/>
    <property type="match status" value="1"/>
</dbReference>
<evidence type="ECO:0000256" key="3">
    <source>
        <dbReference type="ARBA" id="ARBA00022571"/>
    </source>
</evidence>
<feature type="site" description="Involved in the stabilization of negative charge on the oxyanion by the formation of the oxyanion hole" evidence="9">
    <location>
        <position position="112"/>
    </location>
</feature>
<keyword evidence="4 9" id="KW-0028">Amino-acid biosynthesis</keyword>
<dbReference type="InterPro" id="IPR016117">
    <property type="entry name" value="ArgJ-like_dom_sf"/>
</dbReference>
<comment type="catalytic activity">
    <reaction evidence="9">
        <text>L-glutamate + acetyl-CoA = N-acetyl-L-glutamate + CoA + H(+)</text>
        <dbReference type="Rhea" id="RHEA:24292"/>
        <dbReference type="ChEBI" id="CHEBI:15378"/>
        <dbReference type="ChEBI" id="CHEBI:29985"/>
        <dbReference type="ChEBI" id="CHEBI:44337"/>
        <dbReference type="ChEBI" id="CHEBI:57287"/>
        <dbReference type="ChEBI" id="CHEBI:57288"/>
        <dbReference type="EC" id="2.3.1.1"/>
    </reaction>
</comment>
<dbReference type="Proteomes" id="UP000324159">
    <property type="component" value="Unassembled WGS sequence"/>
</dbReference>
<evidence type="ECO:0000256" key="2">
    <source>
        <dbReference type="ARBA" id="ARBA00011475"/>
    </source>
</evidence>
<dbReference type="Gene3D" id="3.60.70.12">
    <property type="entry name" value="L-amino peptidase D-ALA esterase/amidase"/>
    <property type="match status" value="1"/>
</dbReference>
<evidence type="ECO:0000313" key="10">
    <source>
        <dbReference type="EMBL" id="TYO98239.1"/>
    </source>
</evidence>
<dbReference type="InterPro" id="IPR042195">
    <property type="entry name" value="ArgJ_beta_C"/>
</dbReference>
<dbReference type="FunFam" id="3.60.70.12:FF:000001">
    <property type="entry name" value="Arginine biosynthesis bifunctional protein ArgJ, chloroplastic"/>
    <property type="match status" value="1"/>
</dbReference>
<organism evidence="10 11">
    <name type="scientific">Geothermobacter ehrlichii</name>
    <dbReference type="NCBI Taxonomy" id="213224"/>
    <lineage>
        <taxon>Bacteria</taxon>
        <taxon>Pseudomonadati</taxon>
        <taxon>Thermodesulfobacteriota</taxon>
        <taxon>Desulfuromonadia</taxon>
        <taxon>Desulfuromonadales</taxon>
        <taxon>Geothermobacteraceae</taxon>
        <taxon>Geothermobacter</taxon>
    </lineage>
</organism>
<name>A0A5D3WHA8_9BACT</name>
<dbReference type="GO" id="GO:0004042">
    <property type="term" value="F:L-glutamate N-acetyltransferase activity"/>
    <property type="evidence" value="ECO:0007669"/>
    <property type="project" value="UniProtKB-UniRule"/>
</dbReference>
<keyword evidence="9" id="KW-0511">Multifunctional enzyme</keyword>
<feature type="binding site" evidence="9">
    <location>
        <position position="181"/>
    </location>
    <ligand>
        <name>substrate</name>
    </ligand>
</feature>
<dbReference type="EC" id="2.3.1.1" evidence="9"/>
<dbReference type="SUPFAM" id="SSF56266">
    <property type="entry name" value="DmpA/ArgJ-like"/>
    <property type="match status" value="1"/>
</dbReference>
<dbReference type="GO" id="GO:0004358">
    <property type="term" value="F:L-glutamate N-acetyltransferase activity, acting on acetyl-L-ornithine as donor"/>
    <property type="evidence" value="ECO:0007669"/>
    <property type="project" value="UniProtKB-UniRule"/>
</dbReference>
<keyword evidence="6 9" id="KW-0068">Autocatalytic cleavage</keyword>
<comment type="function">
    <text evidence="9">Catalyzes two activities which are involved in the cyclic version of arginine biosynthesis: the synthesis of N-acetylglutamate from glutamate and acetyl-CoA as the acetyl donor, and of ornithine by transacetylation between N(2)-acetylornithine and glutamate.</text>
</comment>
<dbReference type="AlphaFoldDB" id="A0A5D3WHA8"/>
<comment type="subunit">
    <text evidence="2 9">Heterotetramer of two alpha and two beta chains.</text>
</comment>
<evidence type="ECO:0000256" key="1">
    <source>
        <dbReference type="ARBA" id="ARBA00006774"/>
    </source>
</evidence>
<evidence type="ECO:0000256" key="7">
    <source>
        <dbReference type="ARBA" id="ARBA00023315"/>
    </source>
</evidence>
<dbReference type="PANTHER" id="PTHR23100">
    <property type="entry name" value="ARGININE BIOSYNTHESIS BIFUNCTIONAL PROTEIN ARGJ"/>
    <property type="match status" value="1"/>
</dbReference>
<feature type="active site" description="Nucleophile" evidence="9">
    <location>
        <position position="181"/>
    </location>
</feature>
<feature type="binding site" evidence="9">
    <location>
        <position position="395"/>
    </location>
    <ligand>
        <name>substrate</name>
    </ligand>
</feature>
<comment type="caution">
    <text evidence="10">The sequence shown here is derived from an EMBL/GenBank/DDBJ whole genome shotgun (WGS) entry which is preliminary data.</text>
</comment>
<dbReference type="Pfam" id="PF01960">
    <property type="entry name" value="ArgJ"/>
    <property type="match status" value="1"/>
</dbReference>
<dbReference type="GO" id="GO:0005737">
    <property type="term" value="C:cytoplasm"/>
    <property type="evidence" value="ECO:0007669"/>
    <property type="project" value="UniProtKB-SubCell"/>
</dbReference>
<accession>A0A5D3WHA8</accession>
<keyword evidence="11" id="KW-1185">Reference proteome</keyword>
<evidence type="ECO:0000313" key="11">
    <source>
        <dbReference type="Proteomes" id="UP000324159"/>
    </source>
</evidence>
<dbReference type="NCBIfam" id="NF003802">
    <property type="entry name" value="PRK05388.1"/>
    <property type="match status" value="1"/>
</dbReference>
<dbReference type="HAMAP" id="MF_01106">
    <property type="entry name" value="ArgJ"/>
    <property type="match status" value="1"/>
</dbReference>
<evidence type="ECO:0000256" key="6">
    <source>
        <dbReference type="ARBA" id="ARBA00022813"/>
    </source>
</evidence>
<dbReference type="NCBIfam" id="TIGR00120">
    <property type="entry name" value="ArgJ"/>
    <property type="match status" value="1"/>
</dbReference>
<keyword evidence="7 9" id="KW-0012">Acyltransferase</keyword>
<keyword evidence="3 9" id="KW-0055">Arginine biosynthesis</keyword>
<comment type="catalytic activity">
    <reaction evidence="8 9">
        <text>N(2)-acetyl-L-ornithine + L-glutamate = N-acetyl-L-glutamate + L-ornithine</text>
        <dbReference type="Rhea" id="RHEA:15349"/>
        <dbReference type="ChEBI" id="CHEBI:29985"/>
        <dbReference type="ChEBI" id="CHEBI:44337"/>
        <dbReference type="ChEBI" id="CHEBI:46911"/>
        <dbReference type="ChEBI" id="CHEBI:57805"/>
        <dbReference type="EC" id="2.3.1.35"/>
    </reaction>
</comment>
<dbReference type="RefSeq" id="WP_148896013.1">
    <property type="nucleotide sequence ID" value="NZ_VNIB01000007.1"/>
</dbReference>
<feature type="site" description="Involved in the stabilization of negative charge on the oxyanion by the formation of the oxyanion hole" evidence="9">
    <location>
        <position position="111"/>
    </location>
</feature>
<dbReference type="UniPathway" id="UPA00068">
    <property type="reaction ID" value="UER00106"/>
</dbReference>
<dbReference type="CDD" id="cd02152">
    <property type="entry name" value="OAT"/>
    <property type="match status" value="1"/>
</dbReference>
<keyword evidence="5 9" id="KW-0808">Transferase</keyword>
<evidence type="ECO:0000256" key="9">
    <source>
        <dbReference type="HAMAP-Rule" id="MF_01106"/>
    </source>
</evidence>
<evidence type="ECO:0000256" key="4">
    <source>
        <dbReference type="ARBA" id="ARBA00022605"/>
    </source>
</evidence>
<feature type="chain" id="PRO_5023213536" description="Arginine biosynthesis bifunctional protein ArgJ beta chain" evidence="9">
    <location>
        <begin position="181"/>
        <end position="395"/>
    </location>
</feature>
<feature type="binding site" evidence="9">
    <location>
        <position position="267"/>
    </location>
    <ligand>
        <name>substrate</name>
    </ligand>
</feature>
<feature type="binding site" evidence="9">
    <location>
        <position position="390"/>
    </location>
    <ligand>
        <name>substrate</name>
    </ligand>
</feature>
<evidence type="ECO:0000256" key="8">
    <source>
        <dbReference type="ARBA" id="ARBA00049439"/>
    </source>
</evidence>